<dbReference type="PATRIC" id="fig|572479.3.peg.1522"/>
<dbReference type="SUPFAM" id="SSF46785">
    <property type="entry name" value="Winged helix' DNA-binding domain"/>
    <property type="match status" value="1"/>
</dbReference>
<dbReference type="Proteomes" id="UP000006866">
    <property type="component" value="Chromosome"/>
</dbReference>
<dbReference type="HOGENOM" id="CLU_575902_0_0_9"/>
<dbReference type="Gene3D" id="1.10.10.10">
    <property type="entry name" value="Winged helix-like DNA-binding domain superfamily/Winged helix DNA-binding domain"/>
    <property type="match status" value="1"/>
</dbReference>
<dbReference type="InterPro" id="IPR015424">
    <property type="entry name" value="PyrdxlP-dep_Trfase"/>
</dbReference>
<dbReference type="GO" id="GO:0003677">
    <property type="term" value="F:DNA binding"/>
    <property type="evidence" value="ECO:0007669"/>
    <property type="project" value="UniProtKB-KW"/>
</dbReference>
<dbReference type="Gene3D" id="3.90.1150.10">
    <property type="entry name" value="Aspartate Aminotransferase, domain 1"/>
    <property type="match status" value="1"/>
</dbReference>
<evidence type="ECO:0000256" key="2">
    <source>
        <dbReference type="ARBA" id="ARBA00022898"/>
    </source>
</evidence>
<keyword evidence="4" id="KW-0238">DNA-binding</keyword>
<evidence type="ECO:0000313" key="8">
    <source>
        <dbReference type="Proteomes" id="UP000006866"/>
    </source>
</evidence>
<evidence type="ECO:0000256" key="5">
    <source>
        <dbReference type="ARBA" id="ARBA00023163"/>
    </source>
</evidence>
<dbReference type="SMART" id="SM00345">
    <property type="entry name" value="HTH_GNTR"/>
    <property type="match status" value="1"/>
</dbReference>
<keyword evidence="2" id="KW-0663">Pyridoxal phosphate</keyword>
<dbReference type="InterPro" id="IPR000524">
    <property type="entry name" value="Tscrpt_reg_HTH_GntR"/>
</dbReference>
<dbReference type="InterPro" id="IPR036390">
    <property type="entry name" value="WH_DNA-bd_sf"/>
</dbReference>
<evidence type="ECO:0000256" key="4">
    <source>
        <dbReference type="ARBA" id="ARBA00023125"/>
    </source>
</evidence>
<dbReference type="CDD" id="cd07377">
    <property type="entry name" value="WHTH_GntR"/>
    <property type="match status" value="1"/>
</dbReference>
<reference evidence="7 8" key="2">
    <citation type="journal article" date="2011" name="Stand. Genomic Sci.">
        <title>Complete genome sequence of the extremely halophilic Halanaerobium praevalens type strain (GSL).</title>
        <authorList>
            <person name="Ivanova N."/>
            <person name="Sikorski J."/>
            <person name="Chertkov O."/>
            <person name="Nolan M."/>
            <person name="Lucas S."/>
            <person name="Hammon N."/>
            <person name="Deshpande S."/>
            <person name="Cheng J.F."/>
            <person name="Tapia R."/>
            <person name="Han C."/>
            <person name="Goodwin L."/>
            <person name="Pitluck S."/>
            <person name="Huntemann M."/>
            <person name="Liolios K."/>
            <person name="Pagani I."/>
            <person name="Mavromatis K."/>
            <person name="Ovchinikova G."/>
            <person name="Pati A."/>
            <person name="Chen A."/>
            <person name="Palaniappan K."/>
            <person name="Land M."/>
            <person name="Hauser L."/>
            <person name="Brambilla E.M."/>
            <person name="Kannan K.P."/>
            <person name="Rohde M."/>
            <person name="Tindall B.J."/>
            <person name="Goker M."/>
            <person name="Detter J.C."/>
            <person name="Woyke T."/>
            <person name="Bristow J."/>
            <person name="Eisen J.A."/>
            <person name="Markowitz V."/>
            <person name="Hugenholtz P."/>
            <person name="Kyrpides N.C."/>
            <person name="Klenk H.P."/>
            <person name="Lapidus A."/>
        </authorList>
    </citation>
    <scope>NUCLEOTIDE SEQUENCE [LARGE SCALE GENOMIC DNA]</scope>
    <source>
        <strain evidence="8">ATCC 33744 / DSM 2228 / GSL</strain>
    </source>
</reference>
<dbReference type="PANTHER" id="PTHR46577">
    <property type="entry name" value="HTH-TYPE TRANSCRIPTIONAL REGULATORY PROTEIN GABR"/>
    <property type="match status" value="1"/>
</dbReference>
<comment type="similarity">
    <text evidence="1">In the C-terminal section; belongs to the class-I pyridoxal-phosphate-dependent aminotransferase family.</text>
</comment>
<dbReference type="STRING" id="572479.Hprae_1502"/>
<gene>
    <name evidence="7" type="ordered locus">Hprae_1502</name>
</gene>
<keyword evidence="3" id="KW-0805">Transcription regulation</keyword>
<dbReference type="EMBL" id="CP002175">
    <property type="protein sequence ID" value="ADO77629.1"/>
    <property type="molecule type" value="Genomic_DNA"/>
</dbReference>
<dbReference type="InterPro" id="IPR051446">
    <property type="entry name" value="HTH_trans_reg/aminotransferase"/>
</dbReference>
<keyword evidence="5" id="KW-0804">Transcription</keyword>
<dbReference type="GO" id="GO:0003700">
    <property type="term" value="F:DNA-binding transcription factor activity"/>
    <property type="evidence" value="ECO:0007669"/>
    <property type="project" value="InterPro"/>
</dbReference>
<dbReference type="InterPro" id="IPR015421">
    <property type="entry name" value="PyrdxlP-dep_Trfase_major"/>
</dbReference>
<dbReference type="PANTHER" id="PTHR46577:SF1">
    <property type="entry name" value="HTH-TYPE TRANSCRIPTIONAL REGULATORY PROTEIN GABR"/>
    <property type="match status" value="1"/>
</dbReference>
<dbReference type="KEGG" id="hpk:Hprae_1502"/>
<proteinExistence type="inferred from homology"/>
<reference evidence="8" key="1">
    <citation type="submission" date="2010-10" db="EMBL/GenBank/DDBJ databases">
        <title>The complete genome of Halanaerobium praevalens DSM 2228.</title>
        <authorList>
            <consortium name="US DOE Joint Genome Institute (JGI-PGF)"/>
            <person name="Lucas S."/>
            <person name="Copeland A."/>
            <person name="Lapidus A."/>
            <person name="Glavina del Rio T."/>
            <person name="Dalin E."/>
            <person name="Tice H."/>
            <person name="Bruce D."/>
            <person name="Goodwin L."/>
            <person name="Pitluck S."/>
            <person name="Kyrpides N."/>
            <person name="Mavromatis K."/>
            <person name="Ivanova N."/>
            <person name="Ovchinnikova G."/>
            <person name="Chertkov O."/>
            <person name="Detter J.C."/>
            <person name="Han C."/>
            <person name="Larimer F."/>
            <person name="Land M."/>
            <person name="Hauser L."/>
            <person name="Markowitz V."/>
            <person name="Cheng J.-F."/>
            <person name="Hugenholtz P."/>
            <person name="Woyke T."/>
            <person name="Wu D."/>
            <person name="Tindall B."/>
            <person name="Pomrenke H.G."/>
            <person name="Brambilla E."/>
            <person name="Klenk H.-P."/>
            <person name="Eisen J.A."/>
        </authorList>
    </citation>
    <scope>NUCLEOTIDE SEQUENCE [LARGE SCALE GENOMIC DNA]</scope>
    <source>
        <strain evidence="8">ATCC 33744 / DSM 2228 / GSL</strain>
    </source>
</reference>
<sequence length="482" mass="57035">MFEIEIKKDKTKNLYTQIYEAIREEILANNYTPDTKLPSIRKLASRLKVNNETIVKAYNLLASENLIYKKEGSGSYIAPAPALTNNKEDQRLKILSSKKFLAPKKDLDFRGLENGVETLAKYGWNSIFEKYYKIYGGEIFKNKKFNQKNKYLQFLKEKNNSIETNQLYYCSENQKKDIAKKLIDFNKNLLFLQANNNSFFFDLYQEVCGYSFKNGDLFLTKKDNINLVASNYKKIINFLNNNPIDYLFISDESLAESVLDWDFVQIKNLLKLAQKLDFKIVIQQYFELYQENKKIKKILKTKYRKNIILIQALTNRVFPGLKMGIFYLETKPEESFSIFKKYNLAKIIKKTNLTAGENLVNNLLDYYLEHDYLNRRIKFLKQRLKNRNLILQSELKNQFKKIDFINNNLPFYFQIKLETKINQEKFKKFAKDNSILVPDYKHFMTDQKSNKLIISTASLNQFFLKQAAFFLTKICQEFVNLS</sequence>
<evidence type="ECO:0000259" key="6">
    <source>
        <dbReference type="PROSITE" id="PS50949"/>
    </source>
</evidence>
<dbReference type="Pfam" id="PF00392">
    <property type="entry name" value="GntR"/>
    <property type="match status" value="1"/>
</dbReference>
<dbReference type="SUPFAM" id="SSF53383">
    <property type="entry name" value="PLP-dependent transferases"/>
    <property type="match status" value="1"/>
</dbReference>
<dbReference type="AlphaFoldDB" id="E3DNZ6"/>
<accession>E3DNZ6</accession>
<dbReference type="OrthoDB" id="9808770at2"/>
<feature type="domain" description="HTH gntR-type" evidence="6">
    <location>
        <begin position="12"/>
        <end position="80"/>
    </location>
</feature>
<dbReference type="InterPro" id="IPR036388">
    <property type="entry name" value="WH-like_DNA-bd_sf"/>
</dbReference>
<evidence type="ECO:0000313" key="7">
    <source>
        <dbReference type="EMBL" id="ADO77629.1"/>
    </source>
</evidence>
<dbReference type="PROSITE" id="PS50949">
    <property type="entry name" value="HTH_GNTR"/>
    <property type="match status" value="1"/>
</dbReference>
<organism evidence="7 8">
    <name type="scientific">Halanaerobium praevalens (strain ATCC 33744 / DSM 2228 / GSL)</name>
    <dbReference type="NCBI Taxonomy" id="572479"/>
    <lineage>
        <taxon>Bacteria</taxon>
        <taxon>Bacillati</taxon>
        <taxon>Bacillota</taxon>
        <taxon>Clostridia</taxon>
        <taxon>Halanaerobiales</taxon>
        <taxon>Halanaerobiaceae</taxon>
        <taxon>Halanaerobium</taxon>
    </lineage>
</organism>
<dbReference type="InterPro" id="IPR015422">
    <property type="entry name" value="PyrdxlP-dep_Trfase_small"/>
</dbReference>
<evidence type="ECO:0000256" key="3">
    <source>
        <dbReference type="ARBA" id="ARBA00023015"/>
    </source>
</evidence>
<name>E3DNZ6_HALPG</name>
<evidence type="ECO:0000256" key="1">
    <source>
        <dbReference type="ARBA" id="ARBA00005384"/>
    </source>
</evidence>
<keyword evidence="8" id="KW-1185">Reference proteome</keyword>
<dbReference type="RefSeq" id="WP_014553652.1">
    <property type="nucleotide sequence ID" value="NC_017455.1"/>
</dbReference>
<dbReference type="Gene3D" id="3.40.640.10">
    <property type="entry name" value="Type I PLP-dependent aspartate aminotransferase-like (Major domain)"/>
    <property type="match status" value="1"/>
</dbReference>
<dbReference type="eggNOG" id="COG1167">
    <property type="taxonomic scope" value="Bacteria"/>
</dbReference>
<protein>
    <submittedName>
        <fullName evidence="7">Transcriptional regulator, GntR family</fullName>
    </submittedName>
</protein>
<dbReference type="GO" id="GO:0003824">
    <property type="term" value="F:catalytic activity"/>
    <property type="evidence" value="ECO:0007669"/>
    <property type="project" value="UniProtKB-ARBA"/>
</dbReference>